<evidence type="ECO:0000256" key="8">
    <source>
        <dbReference type="SAM" id="Phobius"/>
    </source>
</evidence>
<dbReference type="Proteomes" id="UP000250369">
    <property type="component" value="Unassembled WGS sequence"/>
</dbReference>
<gene>
    <name evidence="9" type="ORF">DQG23_05130</name>
</gene>
<evidence type="ECO:0000256" key="3">
    <source>
        <dbReference type="ARBA" id="ARBA00022448"/>
    </source>
</evidence>
<keyword evidence="3" id="KW-0813">Transport</keyword>
<feature type="transmembrane region" description="Helical" evidence="8">
    <location>
        <begin position="121"/>
        <end position="143"/>
    </location>
</feature>
<comment type="similarity">
    <text evidence="2">Belongs to the amino acid-polyamine-organocation (APC) superfamily. Spore germination protein (SGP) (TC 2.A.3.9) family.</text>
</comment>
<comment type="caution">
    <text evidence="9">The sequence shown here is derived from an EMBL/GenBank/DDBJ whole genome shotgun (WGS) entry which is preliminary data.</text>
</comment>
<evidence type="ECO:0000256" key="6">
    <source>
        <dbReference type="ARBA" id="ARBA00022989"/>
    </source>
</evidence>
<evidence type="ECO:0000256" key="7">
    <source>
        <dbReference type="ARBA" id="ARBA00023136"/>
    </source>
</evidence>
<dbReference type="Pfam" id="PF03845">
    <property type="entry name" value="Spore_permease"/>
    <property type="match status" value="1"/>
</dbReference>
<dbReference type="PANTHER" id="PTHR34975:SF2">
    <property type="entry name" value="SPORE GERMINATION PROTEIN A2"/>
    <property type="match status" value="1"/>
</dbReference>
<evidence type="ECO:0000313" key="9">
    <source>
        <dbReference type="EMBL" id="RAV22332.1"/>
    </source>
</evidence>
<dbReference type="PANTHER" id="PTHR34975">
    <property type="entry name" value="SPORE GERMINATION PROTEIN A2"/>
    <property type="match status" value="1"/>
</dbReference>
<evidence type="ECO:0000313" key="10">
    <source>
        <dbReference type="Proteomes" id="UP000250369"/>
    </source>
</evidence>
<comment type="subcellular location">
    <subcellularLocation>
        <location evidence="1">Membrane</location>
        <topology evidence="1">Multi-pass membrane protein</topology>
    </subcellularLocation>
</comment>
<keyword evidence="5 8" id="KW-0812">Transmembrane</keyword>
<feature type="transmembrane region" description="Helical" evidence="8">
    <location>
        <begin position="374"/>
        <end position="396"/>
    </location>
</feature>
<sequence length="407" mass="46202">MDSRILWDYPAYCCLYGPFLLFGAIWCSILFTDKEQSQMKTKLGLFQLYCIVLQAQFGSAIISIAHAVSEKSGAGGWLSCLLGGAANSLYIFMLWKLMVSAGERNVFQLVMQRLGGFGGRILLTINSLFYSLILFIILSNWLYTTELWAYPRTPEWFLMLTIFGVCIYLALQPIRVYARFAVFCTMFIPLFIFLSGYMLKDWNPYHLLPLFEAGPLSFLDGAFIALWGLAGAEIMLLLPGYYTHADKVKVLRAALFANLSTTFFYAFCVFSSMALFGKEMIAFIREPLLYQMKAISLNVIERFDLIIISIWILFILTSFYSYFMLIVSSLSAMLGNQQEAPKSITYVCGTVLFAICLFQLTAEQLDQVQTMTNRFAPLISFGLIACMLLFVWLTGLKNKRGGRRSQL</sequence>
<feature type="transmembrane region" description="Helical" evidence="8">
    <location>
        <begin position="344"/>
        <end position="362"/>
    </location>
</feature>
<feature type="transmembrane region" description="Helical" evidence="8">
    <location>
        <begin position="305"/>
        <end position="332"/>
    </location>
</feature>
<dbReference type="AlphaFoldDB" id="A0A329MS00"/>
<evidence type="ECO:0000256" key="2">
    <source>
        <dbReference type="ARBA" id="ARBA00007998"/>
    </source>
</evidence>
<dbReference type="InterPro" id="IPR004761">
    <property type="entry name" value="Spore_GerAB"/>
</dbReference>
<keyword evidence="6 8" id="KW-1133">Transmembrane helix</keyword>
<feature type="transmembrane region" description="Helical" evidence="8">
    <location>
        <begin position="6"/>
        <end position="31"/>
    </location>
</feature>
<feature type="transmembrane region" description="Helical" evidence="8">
    <location>
        <begin position="178"/>
        <end position="198"/>
    </location>
</feature>
<feature type="transmembrane region" description="Helical" evidence="8">
    <location>
        <begin position="74"/>
        <end position="95"/>
    </location>
</feature>
<feature type="transmembrane region" description="Helical" evidence="8">
    <location>
        <begin position="218"/>
        <end position="242"/>
    </location>
</feature>
<reference evidence="9 10" key="1">
    <citation type="journal article" date="2009" name="Int. J. Syst. Evol. Microbiol.">
        <title>Paenibacillus contaminans sp. nov., isolated from a contaminated laboratory plate.</title>
        <authorList>
            <person name="Chou J.H."/>
            <person name="Lee J.H."/>
            <person name="Lin M.C."/>
            <person name="Chang P.S."/>
            <person name="Arun A.B."/>
            <person name="Young C.C."/>
            <person name="Chen W.M."/>
        </authorList>
    </citation>
    <scope>NUCLEOTIDE SEQUENCE [LARGE SCALE GENOMIC DNA]</scope>
    <source>
        <strain evidence="9 10">CKOBP-6</strain>
    </source>
</reference>
<evidence type="ECO:0000256" key="4">
    <source>
        <dbReference type="ARBA" id="ARBA00022544"/>
    </source>
</evidence>
<keyword evidence="10" id="KW-1185">Reference proteome</keyword>
<organism evidence="9 10">
    <name type="scientific">Paenibacillus contaminans</name>
    <dbReference type="NCBI Taxonomy" id="450362"/>
    <lineage>
        <taxon>Bacteria</taxon>
        <taxon>Bacillati</taxon>
        <taxon>Bacillota</taxon>
        <taxon>Bacilli</taxon>
        <taxon>Bacillales</taxon>
        <taxon>Paenibacillaceae</taxon>
        <taxon>Paenibacillus</taxon>
    </lineage>
</organism>
<name>A0A329MS00_9BACL</name>
<dbReference type="EMBL" id="QMFB01000002">
    <property type="protein sequence ID" value="RAV22332.1"/>
    <property type="molecule type" value="Genomic_DNA"/>
</dbReference>
<dbReference type="GO" id="GO:0009847">
    <property type="term" value="P:spore germination"/>
    <property type="evidence" value="ECO:0007669"/>
    <property type="project" value="InterPro"/>
</dbReference>
<dbReference type="Gene3D" id="1.20.1740.10">
    <property type="entry name" value="Amino acid/polyamine transporter I"/>
    <property type="match status" value="1"/>
</dbReference>
<feature type="transmembrane region" description="Helical" evidence="8">
    <location>
        <begin position="155"/>
        <end position="171"/>
    </location>
</feature>
<protein>
    <submittedName>
        <fullName evidence="9">Uncharacterized protein</fullName>
    </submittedName>
</protein>
<dbReference type="GO" id="GO:0016020">
    <property type="term" value="C:membrane"/>
    <property type="evidence" value="ECO:0007669"/>
    <property type="project" value="UniProtKB-SubCell"/>
</dbReference>
<proteinExistence type="inferred from homology"/>
<feature type="transmembrane region" description="Helical" evidence="8">
    <location>
        <begin position="43"/>
        <end position="68"/>
    </location>
</feature>
<evidence type="ECO:0000256" key="5">
    <source>
        <dbReference type="ARBA" id="ARBA00022692"/>
    </source>
</evidence>
<feature type="transmembrane region" description="Helical" evidence="8">
    <location>
        <begin position="263"/>
        <end position="285"/>
    </location>
</feature>
<keyword evidence="7 8" id="KW-0472">Membrane</keyword>
<dbReference type="NCBIfam" id="TIGR00912">
    <property type="entry name" value="2A0309"/>
    <property type="match status" value="1"/>
</dbReference>
<accession>A0A329MS00</accession>
<evidence type="ECO:0000256" key="1">
    <source>
        <dbReference type="ARBA" id="ARBA00004141"/>
    </source>
</evidence>
<keyword evidence="4" id="KW-0309">Germination</keyword>